<reference evidence="4" key="1">
    <citation type="submission" date="2021-04" db="EMBL/GenBank/DDBJ databases">
        <title>Pseudonocardia sp. nov., isolated from sandy soil of mangrove forest.</title>
        <authorList>
            <person name="Zan Z."/>
            <person name="Huang R."/>
            <person name="Liu W."/>
        </authorList>
    </citation>
    <scope>NUCLEOTIDE SEQUENCE</scope>
    <source>
        <strain evidence="4">S2-4</strain>
    </source>
</reference>
<feature type="domain" description="Xaa-Pro dipeptidyl-peptidase C-terminal" evidence="3">
    <location>
        <begin position="309"/>
        <end position="551"/>
    </location>
</feature>
<dbReference type="EMBL" id="JAGSOV010000009">
    <property type="protein sequence ID" value="MCO1654242.1"/>
    <property type="molecule type" value="Genomic_DNA"/>
</dbReference>
<proteinExistence type="predicted"/>
<dbReference type="Gene3D" id="3.40.50.1820">
    <property type="entry name" value="alpha/beta hydrolase"/>
    <property type="match status" value="1"/>
</dbReference>
<organism evidence="4 5">
    <name type="scientific">Pseudonocardia humida</name>
    <dbReference type="NCBI Taxonomy" id="2800819"/>
    <lineage>
        <taxon>Bacteria</taxon>
        <taxon>Bacillati</taxon>
        <taxon>Actinomycetota</taxon>
        <taxon>Actinomycetes</taxon>
        <taxon>Pseudonocardiales</taxon>
        <taxon>Pseudonocardiaceae</taxon>
        <taxon>Pseudonocardia</taxon>
    </lineage>
</organism>
<dbReference type="NCBIfam" id="TIGR00976">
    <property type="entry name" value="CocE_NonD"/>
    <property type="match status" value="1"/>
</dbReference>
<dbReference type="SUPFAM" id="SSF49785">
    <property type="entry name" value="Galactose-binding domain-like"/>
    <property type="match status" value="1"/>
</dbReference>
<sequence length="559" mass="61264">MTTSLLERALPGMPPATHRYEVRRDLAVPMSDGVELLGDLFLPVEPAGSTAPTMLIRSPYGRTGLSTLLFARPFAERGFPVFVQSCRGTFGSGGVFTPMVNEREDGIDTVRWVREQPWCTGRLVTAGPSYLGFTQWAAAGYLQRDDPAAAPDALSLLVTMPDFGEFTWDNGAFGLRTALGWTQMVSAQERRGSVLRQVLGRRALRRGYDRLPANEADKLATGHTVHWYQDWLAHDSLADDYWRGQSHTAAVPAVTAPVSMITGWYDIFLPWQLRSYRALVEAGNPPQLTVGPWGHASPGLHRAAPAETIAFLRHHLMGEPNTREYPVHVYVTGAELWRDLPVWPPADAVEHDWLLGAGGRLVPPGGELPDPSGGPSRYTYDPADPTPAVGGPSLETGYLPGDNAEHERRPDVLTFTSPILREAVEVVGEPVATVSLGSNLEHTDLFVRLCDVHPDGRSMTVCDGIRRLGGRGTRDTDPVPDAEGVREVEVALWPTAHRFLPGHRLRLQVSSGAHPRYLRNPGGGEPPATARRLHRAHQEVHHDAGHRSRIALPTTSGRE</sequence>
<keyword evidence="1 4" id="KW-0378">Hydrolase</keyword>
<keyword evidence="5" id="KW-1185">Reference proteome</keyword>
<comment type="caution">
    <text evidence="4">The sequence shown here is derived from an EMBL/GenBank/DDBJ whole genome shotgun (WGS) entry which is preliminary data.</text>
</comment>
<accession>A0ABT0ZU45</accession>
<dbReference type="InterPro" id="IPR029058">
    <property type="entry name" value="AB_hydrolase_fold"/>
</dbReference>
<dbReference type="InterPro" id="IPR000383">
    <property type="entry name" value="Xaa-Pro-like_dom"/>
</dbReference>
<protein>
    <submittedName>
        <fullName evidence="4">CocE/NonD family hydrolase</fullName>
    </submittedName>
</protein>
<dbReference type="InterPro" id="IPR013736">
    <property type="entry name" value="Xaa-Pro_dipept_C"/>
</dbReference>
<feature type="region of interest" description="Disordered" evidence="2">
    <location>
        <begin position="362"/>
        <end position="390"/>
    </location>
</feature>
<dbReference type="Pfam" id="PF02129">
    <property type="entry name" value="Peptidase_S15"/>
    <property type="match status" value="1"/>
</dbReference>
<dbReference type="Gene3D" id="2.60.120.260">
    <property type="entry name" value="Galactose-binding domain-like"/>
    <property type="match status" value="1"/>
</dbReference>
<dbReference type="GO" id="GO:0016787">
    <property type="term" value="F:hydrolase activity"/>
    <property type="evidence" value="ECO:0007669"/>
    <property type="project" value="UniProtKB-KW"/>
</dbReference>
<feature type="region of interest" description="Disordered" evidence="2">
    <location>
        <begin position="514"/>
        <end position="559"/>
    </location>
</feature>
<dbReference type="InterPro" id="IPR008979">
    <property type="entry name" value="Galactose-bd-like_sf"/>
</dbReference>
<dbReference type="SUPFAM" id="SSF53474">
    <property type="entry name" value="alpha/beta-Hydrolases"/>
    <property type="match status" value="1"/>
</dbReference>
<evidence type="ECO:0000256" key="2">
    <source>
        <dbReference type="SAM" id="MobiDB-lite"/>
    </source>
</evidence>
<dbReference type="Pfam" id="PF08530">
    <property type="entry name" value="PepX_C"/>
    <property type="match status" value="1"/>
</dbReference>
<dbReference type="Proteomes" id="UP001165283">
    <property type="component" value="Unassembled WGS sequence"/>
</dbReference>
<name>A0ABT0ZU45_9PSEU</name>
<feature type="compositionally biased region" description="Basic and acidic residues" evidence="2">
    <location>
        <begin position="536"/>
        <end position="546"/>
    </location>
</feature>
<evidence type="ECO:0000313" key="4">
    <source>
        <dbReference type="EMBL" id="MCO1654242.1"/>
    </source>
</evidence>
<dbReference type="InterPro" id="IPR005674">
    <property type="entry name" value="CocE/Ser_esterase"/>
</dbReference>
<dbReference type="SMART" id="SM00939">
    <property type="entry name" value="PepX_C"/>
    <property type="match status" value="1"/>
</dbReference>
<dbReference type="Gene3D" id="1.10.3020.10">
    <property type="entry name" value="alpha-amino acid ester hydrolase ( Helical cap domain)"/>
    <property type="match status" value="1"/>
</dbReference>
<evidence type="ECO:0000256" key="1">
    <source>
        <dbReference type="ARBA" id="ARBA00022801"/>
    </source>
</evidence>
<evidence type="ECO:0000259" key="3">
    <source>
        <dbReference type="SMART" id="SM00939"/>
    </source>
</evidence>
<gene>
    <name evidence="4" type="ORF">KDL28_04170</name>
</gene>
<evidence type="ECO:0000313" key="5">
    <source>
        <dbReference type="Proteomes" id="UP001165283"/>
    </source>
</evidence>